<protein>
    <submittedName>
        <fullName evidence="1">Uncharacterized protein</fullName>
    </submittedName>
</protein>
<dbReference type="EMBL" id="KI392518">
    <property type="protein sequence ID" value="ERN14801.1"/>
    <property type="molecule type" value="Genomic_DNA"/>
</dbReference>
<name>U5CNR9_AMBTC</name>
<sequence length="127" mass="14223">MSKAVNGSARFSKWDQWGLWDANETLPVQARANISMTFHVCMELDLKFYGPDQAWALILGLIGPQLGHSSGPCWPKVQPTYKPSQFLSYLTLLASYHNSKVVALEIALFVLGGSNYRNFMVVRGFQP</sequence>
<keyword evidence="2" id="KW-1185">Reference proteome</keyword>
<dbReference type="Proteomes" id="UP000017836">
    <property type="component" value="Unassembled WGS sequence"/>
</dbReference>
<evidence type="ECO:0000313" key="2">
    <source>
        <dbReference type="Proteomes" id="UP000017836"/>
    </source>
</evidence>
<dbReference type="Gramene" id="ERN14801">
    <property type="protein sequence ID" value="ERN14801"/>
    <property type="gene ID" value="AMTR_s00032p00078320"/>
</dbReference>
<evidence type="ECO:0000313" key="1">
    <source>
        <dbReference type="EMBL" id="ERN14801.1"/>
    </source>
</evidence>
<dbReference type="AlphaFoldDB" id="U5CNR9"/>
<dbReference type="HOGENOM" id="CLU_1973492_0_0_1"/>
<proteinExistence type="predicted"/>
<gene>
    <name evidence="1" type="ORF">AMTR_s00032p00078320</name>
</gene>
<accession>U5CNR9</accession>
<organism evidence="1 2">
    <name type="scientific">Amborella trichopoda</name>
    <dbReference type="NCBI Taxonomy" id="13333"/>
    <lineage>
        <taxon>Eukaryota</taxon>
        <taxon>Viridiplantae</taxon>
        <taxon>Streptophyta</taxon>
        <taxon>Embryophyta</taxon>
        <taxon>Tracheophyta</taxon>
        <taxon>Spermatophyta</taxon>
        <taxon>Magnoliopsida</taxon>
        <taxon>Amborellales</taxon>
        <taxon>Amborellaceae</taxon>
        <taxon>Amborella</taxon>
    </lineage>
</organism>
<reference evidence="2" key="1">
    <citation type="journal article" date="2013" name="Science">
        <title>The Amborella genome and the evolution of flowering plants.</title>
        <authorList>
            <consortium name="Amborella Genome Project"/>
        </authorList>
    </citation>
    <scope>NUCLEOTIDE SEQUENCE [LARGE SCALE GENOMIC DNA]</scope>
</reference>